<dbReference type="AlphaFoldDB" id="A0ABD3MJI6"/>
<organism evidence="1 2">
    <name type="scientific">Discostella pseudostelligera</name>
    <dbReference type="NCBI Taxonomy" id="259834"/>
    <lineage>
        <taxon>Eukaryota</taxon>
        <taxon>Sar</taxon>
        <taxon>Stramenopiles</taxon>
        <taxon>Ochrophyta</taxon>
        <taxon>Bacillariophyta</taxon>
        <taxon>Coscinodiscophyceae</taxon>
        <taxon>Thalassiosirophycidae</taxon>
        <taxon>Stephanodiscales</taxon>
        <taxon>Stephanodiscaceae</taxon>
        <taxon>Discostella</taxon>
    </lineage>
</organism>
<dbReference type="EMBL" id="JALLBG020000173">
    <property type="protein sequence ID" value="KAL3760695.1"/>
    <property type="molecule type" value="Genomic_DNA"/>
</dbReference>
<sequence length="177" mass="19431">MLCPESSTEAASEVGSSLVQLPFHLFPFHVRLFFGGTCIPPHLAEQTRDIGVGHGWIFSLEWTALLLGVHEEGAHGSFGCELRRSKARDINSESVIGRRQMQHDQREQHTGFFFARIFLANGPLWALHNASLSLAKRFFSVSAISSQCALALAGNFRHSAATASTSPPFDYKSAAME</sequence>
<proteinExistence type="predicted"/>
<reference evidence="1 2" key="1">
    <citation type="submission" date="2024-10" db="EMBL/GenBank/DDBJ databases">
        <title>Updated reference genomes for cyclostephanoid diatoms.</title>
        <authorList>
            <person name="Roberts W.R."/>
            <person name="Alverson A.J."/>
        </authorList>
    </citation>
    <scope>NUCLEOTIDE SEQUENCE [LARGE SCALE GENOMIC DNA]</scope>
    <source>
        <strain evidence="1 2">AJA232-27</strain>
    </source>
</reference>
<gene>
    <name evidence="1" type="ORF">ACHAWU_000015</name>
</gene>
<name>A0ABD3MJI6_9STRA</name>
<keyword evidence="2" id="KW-1185">Reference proteome</keyword>
<evidence type="ECO:0000313" key="2">
    <source>
        <dbReference type="Proteomes" id="UP001530293"/>
    </source>
</evidence>
<comment type="caution">
    <text evidence="1">The sequence shown here is derived from an EMBL/GenBank/DDBJ whole genome shotgun (WGS) entry which is preliminary data.</text>
</comment>
<protein>
    <submittedName>
        <fullName evidence="1">Uncharacterized protein</fullName>
    </submittedName>
</protein>
<evidence type="ECO:0000313" key="1">
    <source>
        <dbReference type="EMBL" id="KAL3760695.1"/>
    </source>
</evidence>
<accession>A0ABD3MJI6</accession>
<dbReference type="Proteomes" id="UP001530293">
    <property type="component" value="Unassembled WGS sequence"/>
</dbReference>